<evidence type="ECO:0000256" key="18">
    <source>
        <dbReference type="ARBA" id="ARBA00022842"/>
    </source>
</evidence>
<evidence type="ECO:0000256" key="12">
    <source>
        <dbReference type="ARBA" id="ARBA00013253"/>
    </source>
</evidence>
<dbReference type="PANTHER" id="PTHR20941">
    <property type="entry name" value="FOLATE SYNTHESIS PROTEINS"/>
    <property type="match status" value="1"/>
</dbReference>
<dbReference type="GO" id="GO:0004156">
    <property type="term" value="F:dihydropteroate synthase activity"/>
    <property type="evidence" value="ECO:0007669"/>
    <property type="project" value="UniProtKB-EC"/>
</dbReference>
<dbReference type="SUPFAM" id="SSF55083">
    <property type="entry name" value="6-hydroxymethyl-7,8-dihydropterin pyrophosphokinase, HPPK"/>
    <property type="match status" value="1"/>
</dbReference>
<keyword evidence="19" id="KW-0289">Folate biosynthesis</keyword>
<dbReference type="OrthoDB" id="615426at2759"/>
<dbReference type="InterPro" id="IPR011005">
    <property type="entry name" value="Dihydropteroate_synth-like_sf"/>
</dbReference>
<dbReference type="GO" id="GO:0046872">
    <property type="term" value="F:metal ion binding"/>
    <property type="evidence" value="ECO:0007669"/>
    <property type="project" value="UniProtKB-KW"/>
</dbReference>
<dbReference type="NCBIfam" id="TIGR01496">
    <property type="entry name" value="DHPS"/>
    <property type="match status" value="1"/>
</dbReference>
<keyword evidence="15" id="KW-0547">Nucleotide-binding</keyword>
<evidence type="ECO:0000256" key="7">
    <source>
        <dbReference type="ARBA" id="ARBA00005051"/>
    </source>
</evidence>
<comment type="catalytic activity">
    <reaction evidence="2">
        <text>6-hydroxymethyl-7,8-dihydropterin + ATP = (7,8-dihydropterin-6-yl)methyl diphosphate + AMP + H(+)</text>
        <dbReference type="Rhea" id="RHEA:11412"/>
        <dbReference type="ChEBI" id="CHEBI:15378"/>
        <dbReference type="ChEBI" id="CHEBI:30616"/>
        <dbReference type="ChEBI" id="CHEBI:44841"/>
        <dbReference type="ChEBI" id="CHEBI:72950"/>
        <dbReference type="ChEBI" id="CHEBI:456215"/>
        <dbReference type="EC" id="2.7.6.3"/>
    </reaction>
</comment>
<protein>
    <recommendedName>
        <fullName evidence="23">Folic acid synthesis protein FOL1</fullName>
        <ecNumber evidence="10">2.5.1.15</ecNumber>
        <ecNumber evidence="12">2.7.6.3</ecNumber>
        <ecNumber evidence="11">4.1.2.25</ecNumber>
    </recommendedName>
    <alternativeName>
        <fullName evidence="24">Folic acid synthesis protein fol1</fullName>
    </alternativeName>
</protein>
<keyword evidence="27" id="KW-1185">Reference proteome</keyword>
<dbReference type="PROSITE" id="PS50972">
    <property type="entry name" value="PTERIN_BINDING"/>
    <property type="match status" value="1"/>
</dbReference>
<comment type="similarity">
    <text evidence="22">In the central section; belongs to the HPPK family.</text>
</comment>
<dbReference type="EC" id="2.7.6.3" evidence="12"/>
<comment type="function">
    <text evidence="21">Catalyzes three sequential steps of tetrahydrofolate biosynthesis.</text>
</comment>
<dbReference type="AlphaFoldDB" id="A0A3N4L7B0"/>
<comment type="cofactor">
    <cofactor evidence="4">
        <name>Mg(2+)</name>
        <dbReference type="ChEBI" id="CHEBI:18420"/>
    </cofactor>
</comment>
<evidence type="ECO:0000256" key="11">
    <source>
        <dbReference type="ARBA" id="ARBA00013043"/>
    </source>
</evidence>
<feature type="domain" description="Pterin-binding" evidence="25">
    <location>
        <begin position="463"/>
        <end position="723"/>
    </location>
</feature>
<evidence type="ECO:0000256" key="16">
    <source>
        <dbReference type="ARBA" id="ARBA00022777"/>
    </source>
</evidence>
<dbReference type="InterPro" id="IPR000550">
    <property type="entry name" value="Hppk"/>
</dbReference>
<dbReference type="InterPro" id="IPR045031">
    <property type="entry name" value="DHP_synth-like"/>
</dbReference>
<evidence type="ECO:0000256" key="8">
    <source>
        <dbReference type="ARBA" id="ARBA00009640"/>
    </source>
</evidence>
<dbReference type="STRING" id="1392247.A0A3N4L7B0"/>
<dbReference type="EMBL" id="ML119106">
    <property type="protein sequence ID" value="RPB17372.1"/>
    <property type="molecule type" value="Genomic_DNA"/>
</dbReference>
<dbReference type="PROSITE" id="PS00793">
    <property type="entry name" value="DHPS_2"/>
    <property type="match status" value="1"/>
</dbReference>
<dbReference type="SMART" id="SM00905">
    <property type="entry name" value="FolB"/>
    <property type="match status" value="2"/>
</dbReference>
<evidence type="ECO:0000313" key="27">
    <source>
        <dbReference type="Proteomes" id="UP000277580"/>
    </source>
</evidence>
<evidence type="ECO:0000256" key="19">
    <source>
        <dbReference type="ARBA" id="ARBA00022909"/>
    </source>
</evidence>
<evidence type="ECO:0000256" key="9">
    <source>
        <dbReference type="ARBA" id="ARBA00009951"/>
    </source>
</evidence>
<dbReference type="InterPro" id="IPR000489">
    <property type="entry name" value="Pterin-binding_dom"/>
</dbReference>
<evidence type="ECO:0000256" key="3">
    <source>
        <dbReference type="ARBA" id="ARBA00001353"/>
    </source>
</evidence>
<dbReference type="PANTHER" id="PTHR20941:SF1">
    <property type="entry name" value="FOLIC ACID SYNTHESIS PROTEIN FOL1"/>
    <property type="match status" value="1"/>
</dbReference>
<name>A0A3N4L7B0_9PEZI</name>
<dbReference type="GO" id="GO:0046654">
    <property type="term" value="P:tetrahydrofolate biosynthetic process"/>
    <property type="evidence" value="ECO:0007669"/>
    <property type="project" value="UniProtKB-UniPathway"/>
</dbReference>
<dbReference type="NCBIfam" id="TIGR00526">
    <property type="entry name" value="folB_dom"/>
    <property type="match status" value="2"/>
</dbReference>
<comment type="pathway">
    <text evidence="6">Cofactor biosynthesis; tetrahydrofolate biosynthesis; 2-amino-4-hydroxy-6-hydroxymethyl-7,8-dihydropteridine diphosphate from 7,8-dihydroneopterin triphosphate: step 3/4.</text>
</comment>
<dbReference type="UniPathway" id="UPA00077">
    <property type="reaction ID" value="UER00155"/>
</dbReference>
<organism evidence="26 27">
    <name type="scientific">Morchella conica CCBAS932</name>
    <dbReference type="NCBI Taxonomy" id="1392247"/>
    <lineage>
        <taxon>Eukaryota</taxon>
        <taxon>Fungi</taxon>
        <taxon>Dikarya</taxon>
        <taxon>Ascomycota</taxon>
        <taxon>Pezizomycotina</taxon>
        <taxon>Pezizomycetes</taxon>
        <taxon>Pezizales</taxon>
        <taxon>Morchellaceae</taxon>
        <taxon>Morchella</taxon>
    </lineage>
</organism>
<keyword evidence="17" id="KW-0067">ATP-binding</keyword>
<accession>A0A3N4L7B0</accession>
<proteinExistence type="inferred from homology"/>
<dbReference type="Proteomes" id="UP000277580">
    <property type="component" value="Unassembled WGS sequence"/>
</dbReference>
<evidence type="ECO:0000313" key="26">
    <source>
        <dbReference type="EMBL" id="RPB17372.1"/>
    </source>
</evidence>
<dbReference type="GO" id="GO:0005524">
    <property type="term" value="F:ATP binding"/>
    <property type="evidence" value="ECO:0007669"/>
    <property type="project" value="UniProtKB-KW"/>
</dbReference>
<dbReference type="InterPro" id="IPR006390">
    <property type="entry name" value="DHP_synth_dom"/>
</dbReference>
<dbReference type="CDD" id="cd00739">
    <property type="entry name" value="DHPS"/>
    <property type="match status" value="1"/>
</dbReference>
<comment type="pathway">
    <text evidence="7">Cofactor biosynthesis; tetrahydrofolate biosynthesis; 2-amino-4-hydroxy-6-hydroxymethyl-7,8-dihydropteridine diphosphate from 7,8-dihydroneopterin triphosphate: step 4/4.</text>
</comment>
<dbReference type="InParanoid" id="A0A3N4L7B0"/>
<evidence type="ECO:0000256" key="13">
    <source>
        <dbReference type="ARBA" id="ARBA00022679"/>
    </source>
</evidence>
<comment type="pathway">
    <text evidence="5">Cofactor biosynthesis; tetrahydrofolate biosynthesis; 7,8-dihydrofolate from 2-amino-4-hydroxy-6-hydroxymethyl-7,8-dihydropteridine diphosphate and 4-aminobenzoate: step 1/2.</text>
</comment>
<evidence type="ECO:0000259" key="25">
    <source>
        <dbReference type="PROSITE" id="PS50972"/>
    </source>
</evidence>
<evidence type="ECO:0000256" key="2">
    <source>
        <dbReference type="ARBA" id="ARBA00000198"/>
    </source>
</evidence>
<evidence type="ECO:0000256" key="17">
    <source>
        <dbReference type="ARBA" id="ARBA00022840"/>
    </source>
</evidence>
<evidence type="ECO:0000256" key="1">
    <source>
        <dbReference type="ARBA" id="ARBA00000012"/>
    </source>
</evidence>
<sequence>MREAPSSEEGNDLIFVRSLNLKATTGVDFWKRPRPQPILLSIWLKSSVALAGSTDHLPYSINYGTVAKSVSALVEDNNFHSLEHLVEKVARLALSPVLNGEWVKVVVEKPRALLRADAAGISITRKKEADGSVVVEGEDKVFVKNLRLVTIIGVNSYERLEKQNVTINLTMHKPNESKKSANLESEQLAVGETQTGKFDPCYDFRTVAQHITEHIEASDYKTVEAFVTAIAREACVKCGVSKITVQAEKPSALTFAECPGVEITRERSFFNLEEFSSAGEGKHDVFLAIGSNVGDRFKAVKDSLVELEKRGITVKRTSNLYQSAPMYVLDQATFLNGVIQVETTLSPHDLLKTIKEIEDTLGRVKVVEKGPRSIDLDILLYDDLTLNTEDLKIPHAAMLEREFVLRPLCDIAPERAHPLTSTAFKHHLSALPPTPLNTPPLRTFMSLSPHLPPLDPSNPHRPTLLMAVLNLTPDSFSDGGKHLHSSLISTTNAFIASGASIIDIGGQSTRPGAQDVGADEEIRRVIPAIKAIRAAGITVPISIDTYRASVAKAAVEAGADIINDISSGRLDPDMFATVAQLGVPICIMHMRGTPVTMNQHTSYPDGVIATIASELAERVRAAEEAGLRRWNIVLDPGLGFAKTMAGNLEVIRNLGQLTRWGGDLNGMPWLLGPSRKRFVGTITGVEMAGERQWGTAGAVAACVCGGADIVRVHDVDEMKKVVDMAVAIWRSSLADV</sequence>
<evidence type="ECO:0000256" key="21">
    <source>
        <dbReference type="ARBA" id="ARBA00058009"/>
    </source>
</evidence>
<dbReference type="InterPro" id="IPR006157">
    <property type="entry name" value="FolB_dom"/>
</dbReference>
<evidence type="ECO:0000256" key="15">
    <source>
        <dbReference type="ARBA" id="ARBA00022741"/>
    </source>
</evidence>
<dbReference type="SUPFAM" id="SSF55620">
    <property type="entry name" value="Tetrahydrobiopterin biosynthesis enzymes-like"/>
    <property type="match status" value="2"/>
</dbReference>
<reference evidence="26 27" key="1">
    <citation type="journal article" date="2018" name="Nat. Ecol. Evol.">
        <title>Pezizomycetes genomes reveal the molecular basis of ectomycorrhizal truffle lifestyle.</title>
        <authorList>
            <person name="Murat C."/>
            <person name="Payen T."/>
            <person name="Noel B."/>
            <person name="Kuo A."/>
            <person name="Morin E."/>
            <person name="Chen J."/>
            <person name="Kohler A."/>
            <person name="Krizsan K."/>
            <person name="Balestrini R."/>
            <person name="Da Silva C."/>
            <person name="Montanini B."/>
            <person name="Hainaut M."/>
            <person name="Levati E."/>
            <person name="Barry K.W."/>
            <person name="Belfiori B."/>
            <person name="Cichocki N."/>
            <person name="Clum A."/>
            <person name="Dockter R.B."/>
            <person name="Fauchery L."/>
            <person name="Guy J."/>
            <person name="Iotti M."/>
            <person name="Le Tacon F."/>
            <person name="Lindquist E.A."/>
            <person name="Lipzen A."/>
            <person name="Malagnac F."/>
            <person name="Mello A."/>
            <person name="Molinier V."/>
            <person name="Miyauchi S."/>
            <person name="Poulain J."/>
            <person name="Riccioni C."/>
            <person name="Rubini A."/>
            <person name="Sitrit Y."/>
            <person name="Splivallo R."/>
            <person name="Traeger S."/>
            <person name="Wang M."/>
            <person name="Zifcakova L."/>
            <person name="Wipf D."/>
            <person name="Zambonelli A."/>
            <person name="Paolocci F."/>
            <person name="Nowrousian M."/>
            <person name="Ottonello S."/>
            <person name="Baldrian P."/>
            <person name="Spatafora J.W."/>
            <person name="Henrissat B."/>
            <person name="Nagy L.G."/>
            <person name="Aury J.M."/>
            <person name="Wincker P."/>
            <person name="Grigoriev I.V."/>
            <person name="Bonfante P."/>
            <person name="Martin F.M."/>
        </authorList>
    </citation>
    <scope>NUCLEOTIDE SEQUENCE [LARGE SCALE GENOMIC DNA]</scope>
    <source>
        <strain evidence="26 27">CCBAS932</strain>
    </source>
</reference>
<dbReference type="GO" id="GO:0005740">
    <property type="term" value="C:mitochondrial envelope"/>
    <property type="evidence" value="ECO:0007669"/>
    <property type="project" value="TreeGrafter"/>
</dbReference>
<evidence type="ECO:0000256" key="5">
    <source>
        <dbReference type="ARBA" id="ARBA00004763"/>
    </source>
</evidence>
<comment type="similarity">
    <text evidence="9">In the C-terminal section; belongs to the DHPS family.</text>
</comment>
<dbReference type="EC" id="2.5.1.15" evidence="10"/>
<dbReference type="GO" id="GO:0003848">
    <property type="term" value="F:2-amino-4-hydroxy-6-hydroxymethyldihydropteridine diphosphokinase activity"/>
    <property type="evidence" value="ECO:0007669"/>
    <property type="project" value="UniProtKB-EC"/>
</dbReference>
<dbReference type="CDD" id="cd00483">
    <property type="entry name" value="HPPK"/>
    <property type="match status" value="1"/>
</dbReference>
<dbReference type="Gene3D" id="3.30.70.560">
    <property type="entry name" value="7,8-Dihydro-6-hydroxymethylpterin-pyrophosphokinase HPPK"/>
    <property type="match status" value="1"/>
</dbReference>
<dbReference type="Pfam" id="PF00809">
    <property type="entry name" value="Pterin_bind"/>
    <property type="match status" value="1"/>
</dbReference>
<dbReference type="EC" id="4.1.2.25" evidence="11"/>
<dbReference type="GO" id="GO:0046656">
    <property type="term" value="P:folic acid biosynthetic process"/>
    <property type="evidence" value="ECO:0007669"/>
    <property type="project" value="UniProtKB-KW"/>
</dbReference>
<dbReference type="InterPro" id="IPR043133">
    <property type="entry name" value="GTP-CH-I_C/QueF"/>
</dbReference>
<gene>
    <name evidence="26" type="ORF">P167DRAFT_479653</name>
</gene>
<dbReference type="SUPFAM" id="SSF51717">
    <property type="entry name" value="Dihydropteroate synthetase-like"/>
    <property type="match status" value="1"/>
</dbReference>
<keyword evidence="20" id="KW-0511">Multifunctional enzyme</keyword>
<comment type="catalytic activity">
    <reaction evidence="1">
        <text>(7,8-dihydropterin-6-yl)methyl diphosphate + 4-aminobenzoate = 7,8-dihydropteroate + diphosphate</text>
        <dbReference type="Rhea" id="RHEA:19949"/>
        <dbReference type="ChEBI" id="CHEBI:17836"/>
        <dbReference type="ChEBI" id="CHEBI:17839"/>
        <dbReference type="ChEBI" id="CHEBI:33019"/>
        <dbReference type="ChEBI" id="CHEBI:72950"/>
        <dbReference type="EC" id="2.5.1.15"/>
    </reaction>
</comment>
<dbReference type="InterPro" id="IPR035907">
    <property type="entry name" value="Hppk_sf"/>
</dbReference>
<dbReference type="CDD" id="cd00534">
    <property type="entry name" value="DHNA_DHNTPE"/>
    <property type="match status" value="1"/>
</dbReference>
<evidence type="ECO:0000256" key="23">
    <source>
        <dbReference type="ARBA" id="ARBA00067568"/>
    </source>
</evidence>
<dbReference type="Gene3D" id="3.30.1130.10">
    <property type="match status" value="2"/>
</dbReference>
<dbReference type="PROSITE" id="PS00792">
    <property type="entry name" value="DHPS_1"/>
    <property type="match status" value="1"/>
</dbReference>
<dbReference type="NCBIfam" id="TIGR01498">
    <property type="entry name" value="folK"/>
    <property type="match status" value="1"/>
</dbReference>
<evidence type="ECO:0000256" key="14">
    <source>
        <dbReference type="ARBA" id="ARBA00022723"/>
    </source>
</evidence>
<evidence type="ECO:0000256" key="24">
    <source>
        <dbReference type="ARBA" id="ARBA00068111"/>
    </source>
</evidence>
<dbReference type="FunFam" id="3.20.20.20:FF:000006">
    <property type="entry name" value="Dihydropteroate synthase"/>
    <property type="match status" value="1"/>
</dbReference>
<dbReference type="GO" id="GO:0004150">
    <property type="term" value="F:dihydroneopterin aldolase activity"/>
    <property type="evidence" value="ECO:0007669"/>
    <property type="project" value="UniProtKB-EC"/>
</dbReference>
<keyword evidence="13" id="KW-0808">Transferase</keyword>
<comment type="similarity">
    <text evidence="8">In the N-terminal section; belongs to the DHNA family.</text>
</comment>
<keyword evidence="16" id="KW-0418">Kinase</keyword>
<evidence type="ECO:0000256" key="22">
    <source>
        <dbReference type="ARBA" id="ARBA00061548"/>
    </source>
</evidence>
<dbReference type="FunCoup" id="A0A3N4L7B0">
    <property type="interactions" value="240"/>
</dbReference>
<keyword evidence="14" id="KW-0479">Metal-binding</keyword>
<evidence type="ECO:0000256" key="6">
    <source>
        <dbReference type="ARBA" id="ARBA00005013"/>
    </source>
</evidence>
<dbReference type="Gene3D" id="3.20.20.20">
    <property type="entry name" value="Dihydropteroate synthase-like"/>
    <property type="match status" value="1"/>
</dbReference>
<dbReference type="Pfam" id="PF01288">
    <property type="entry name" value="HPPK"/>
    <property type="match status" value="1"/>
</dbReference>
<evidence type="ECO:0000256" key="10">
    <source>
        <dbReference type="ARBA" id="ARBA00012458"/>
    </source>
</evidence>
<evidence type="ECO:0000256" key="20">
    <source>
        <dbReference type="ARBA" id="ARBA00023268"/>
    </source>
</evidence>
<evidence type="ECO:0000256" key="4">
    <source>
        <dbReference type="ARBA" id="ARBA00001946"/>
    </source>
</evidence>
<comment type="catalytic activity">
    <reaction evidence="3">
        <text>7,8-dihydroneopterin = 6-hydroxymethyl-7,8-dihydropterin + glycolaldehyde</text>
        <dbReference type="Rhea" id="RHEA:10540"/>
        <dbReference type="ChEBI" id="CHEBI:17001"/>
        <dbReference type="ChEBI" id="CHEBI:17071"/>
        <dbReference type="ChEBI" id="CHEBI:44841"/>
        <dbReference type="EC" id="4.1.2.25"/>
    </reaction>
</comment>
<dbReference type="Pfam" id="PF02152">
    <property type="entry name" value="FolB"/>
    <property type="match status" value="2"/>
</dbReference>
<dbReference type="GO" id="GO:0016301">
    <property type="term" value="F:kinase activity"/>
    <property type="evidence" value="ECO:0007669"/>
    <property type="project" value="UniProtKB-KW"/>
</dbReference>
<keyword evidence="18" id="KW-0460">Magnesium</keyword>